<dbReference type="AlphaFoldDB" id="A0A956LXC6"/>
<feature type="transmembrane region" description="Helical" evidence="2">
    <location>
        <begin position="29"/>
        <end position="47"/>
    </location>
</feature>
<protein>
    <submittedName>
        <fullName evidence="3">Uncharacterized protein</fullName>
    </submittedName>
</protein>
<evidence type="ECO:0000313" key="3">
    <source>
        <dbReference type="EMBL" id="MCA9727028.1"/>
    </source>
</evidence>
<reference evidence="3" key="2">
    <citation type="journal article" date="2021" name="Microbiome">
        <title>Successional dynamics and alternative stable states in a saline activated sludge microbial community over 9 years.</title>
        <authorList>
            <person name="Wang Y."/>
            <person name="Ye J."/>
            <person name="Ju F."/>
            <person name="Liu L."/>
            <person name="Boyd J.A."/>
            <person name="Deng Y."/>
            <person name="Parks D.H."/>
            <person name="Jiang X."/>
            <person name="Yin X."/>
            <person name="Woodcroft B.J."/>
            <person name="Tyson G.W."/>
            <person name="Hugenholtz P."/>
            <person name="Polz M.F."/>
            <person name="Zhang T."/>
        </authorList>
    </citation>
    <scope>NUCLEOTIDE SEQUENCE</scope>
    <source>
        <strain evidence="3">HKST-UBA01</strain>
    </source>
</reference>
<name>A0A956LXC6_UNCEI</name>
<reference evidence="3" key="1">
    <citation type="submission" date="2020-04" db="EMBL/GenBank/DDBJ databases">
        <authorList>
            <person name="Zhang T."/>
        </authorList>
    </citation>
    <scope>NUCLEOTIDE SEQUENCE</scope>
    <source>
        <strain evidence="3">HKST-UBA01</strain>
    </source>
</reference>
<evidence type="ECO:0000256" key="1">
    <source>
        <dbReference type="SAM" id="MobiDB-lite"/>
    </source>
</evidence>
<keyword evidence="2" id="KW-1133">Transmembrane helix</keyword>
<keyword evidence="2" id="KW-0472">Membrane</keyword>
<feature type="transmembrane region" description="Helical" evidence="2">
    <location>
        <begin position="53"/>
        <end position="73"/>
    </location>
</feature>
<feature type="region of interest" description="Disordered" evidence="1">
    <location>
        <begin position="79"/>
        <end position="100"/>
    </location>
</feature>
<sequence length="100" mass="11056">MNHNLWWVALAILIVNLPFGYWRSGVRKFSPAWFIAIHAPVPIVAGIRILAGVGWHLTTLPVLLGAYFTGQFLGNAWGKRAGRVPDPSRREKIPDGPEAS</sequence>
<proteinExistence type="predicted"/>
<evidence type="ECO:0000313" key="4">
    <source>
        <dbReference type="Proteomes" id="UP000697710"/>
    </source>
</evidence>
<evidence type="ECO:0000256" key="2">
    <source>
        <dbReference type="SAM" id="Phobius"/>
    </source>
</evidence>
<feature type="transmembrane region" description="Helical" evidence="2">
    <location>
        <begin position="6"/>
        <end position="22"/>
    </location>
</feature>
<accession>A0A956LXC6</accession>
<dbReference type="Proteomes" id="UP000697710">
    <property type="component" value="Unassembled WGS sequence"/>
</dbReference>
<organism evidence="3 4">
    <name type="scientific">Eiseniibacteriota bacterium</name>
    <dbReference type="NCBI Taxonomy" id="2212470"/>
    <lineage>
        <taxon>Bacteria</taxon>
        <taxon>Candidatus Eiseniibacteriota</taxon>
    </lineage>
</organism>
<dbReference type="EMBL" id="JAGQHR010000098">
    <property type="protein sequence ID" value="MCA9727028.1"/>
    <property type="molecule type" value="Genomic_DNA"/>
</dbReference>
<gene>
    <name evidence="3" type="ORF">KC729_05040</name>
</gene>
<feature type="compositionally biased region" description="Basic and acidic residues" evidence="1">
    <location>
        <begin position="86"/>
        <end position="100"/>
    </location>
</feature>
<keyword evidence="2" id="KW-0812">Transmembrane</keyword>
<comment type="caution">
    <text evidence="3">The sequence shown here is derived from an EMBL/GenBank/DDBJ whole genome shotgun (WGS) entry which is preliminary data.</text>
</comment>